<feature type="non-terminal residue" evidence="8">
    <location>
        <position position="5511"/>
    </location>
</feature>
<feature type="domain" description="AAA+ ATPase" evidence="7">
    <location>
        <begin position="1329"/>
        <end position="1684"/>
    </location>
</feature>
<dbReference type="EMBL" id="BQXS01010794">
    <property type="protein sequence ID" value="GKT34310.1"/>
    <property type="molecule type" value="Genomic_DNA"/>
</dbReference>
<keyword evidence="5" id="KW-0539">Nucleus</keyword>
<feature type="region of interest" description="Disordered" evidence="6">
    <location>
        <begin position="2574"/>
        <end position="2616"/>
    </location>
</feature>
<feature type="domain" description="AAA+ ATPase" evidence="7">
    <location>
        <begin position="1971"/>
        <end position="2142"/>
    </location>
</feature>
<feature type="compositionally biased region" description="Acidic residues" evidence="6">
    <location>
        <begin position="2733"/>
        <end position="2751"/>
    </location>
</feature>
<feature type="compositionally biased region" description="Basic and acidic residues" evidence="6">
    <location>
        <begin position="5333"/>
        <end position="5347"/>
    </location>
</feature>
<evidence type="ECO:0000256" key="5">
    <source>
        <dbReference type="ARBA" id="ARBA00023242"/>
    </source>
</evidence>
<dbReference type="Pfam" id="PF17865">
    <property type="entry name" value="AAA_lid_5"/>
    <property type="match status" value="1"/>
</dbReference>
<keyword evidence="4" id="KW-0143">Chaperone</keyword>
<feature type="domain" description="AAA+ ATPase" evidence="7">
    <location>
        <begin position="949"/>
        <end position="1094"/>
    </location>
</feature>
<feature type="compositionally biased region" description="Acidic residues" evidence="6">
    <location>
        <begin position="5451"/>
        <end position="5511"/>
    </location>
</feature>
<dbReference type="InterPro" id="IPR011704">
    <property type="entry name" value="ATPase_dyneun-rel_AAA"/>
</dbReference>
<dbReference type="Proteomes" id="UP001057375">
    <property type="component" value="Unassembled WGS sequence"/>
</dbReference>
<feature type="domain" description="AAA+ ATPase" evidence="7">
    <location>
        <begin position="349"/>
        <end position="710"/>
    </location>
</feature>
<name>A0ABQ5KP70_9EUKA</name>
<feature type="region of interest" description="Disordered" evidence="6">
    <location>
        <begin position="500"/>
        <end position="548"/>
    </location>
</feature>
<feature type="region of interest" description="Disordered" evidence="6">
    <location>
        <begin position="5306"/>
        <end position="5511"/>
    </location>
</feature>
<keyword evidence="9" id="KW-1185">Reference proteome</keyword>
<dbReference type="PANTHER" id="PTHR48103:SF2">
    <property type="entry name" value="MIDASIN"/>
    <property type="match status" value="1"/>
</dbReference>
<reference evidence="8" key="1">
    <citation type="submission" date="2022-03" db="EMBL/GenBank/DDBJ databases">
        <title>Draft genome sequence of Aduncisulcus paluster, a free-living microaerophilic Fornicata.</title>
        <authorList>
            <person name="Yuyama I."/>
            <person name="Kume K."/>
            <person name="Tamura T."/>
            <person name="Inagaki Y."/>
            <person name="Hashimoto T."/>
        </authorList>
    </citation>
    <scope>NUCLEOTIDE SEQUENCE</scope>
    <source>
        <strain evidence="8">NY0171</strain>
    </source>
</reference>
<feature type="compositionally biased region" description="Basic residues" evidence="6">
    <location>
        <begin position="524"/>
        <end position="547"/>
    </location>
</feature>
<accession>A0ABQ5KP70</accession>
<feature type="compositionally biased region" description="Basic and acidic residues" evidence="6">
    <location>
        <begin position="2579"/>
        <end position="2597"/>
    </location>
</feature>
<evidence type="ECO:0000256" key="2">
    <source>
        <dbReference type="ARBA" id="ARBA00022741"/>
    </source>
</evidence>
<feature type="compositionally biased region" description="Basic and acidic residues" evidence="6">
    <location>
        <begin position="5426"/>
        <end position="5435"/>
    </location>
</feature>
<dbReference type="SUPFAM" id="SSF52540">
    <property type="entry name" value="P-loop containing nucleoside triphosphate hydrolases"/>
    <property type="match status" value="5"/>
</dbReference>
<evidence type="ECO:0000313" key="8">
    <source>
        <dbReference type="EMBL" id="GKT34310.1"/>
    </source>
</evidence>
<dbReference type="Pfam" id="PF17867">
    <property type="entry name" value="AAA_lid_7"/>
    <property type="match status" value="2"/>
</dbReference>
<comment type="caution">
    <text evidence="8">The sequence shown here is derived from an EMBL/GenBank/DDBJ whole genome shotgun (WGS) entry which is preliminary data.</text>
</comment>
<dbReference type="InterPro" id="IPR027417">
    <property type="entry name" value="P-loop_NTPase"/>
</dbReference>
<feature type="compositionally biased region" description="Acidic residues" evidence="6">
    <location>
        <begin position="2758"/>
        <end position="2769"/>
    </location>
</feature>
<feature type="region of interest" description="Disordered" evidence="6">
    <location>
        <begin position="3606"/>
        <end position="3625"/>
    </location>
</feature>
<dbReference type="PANTHER" id="PTHR48103">
    <property type="entry name" value="MIDASIN-RELATED"/>
    <property type="match status" value="1"/>
</dbReference>
<sequence>MITIIEGEENILFYDYFDSDCFSIHSSVPFSSLLVSVLPDESGRIVKKYGPLAEALIEGKPIWIRDASNASHTQMGLLKNMEEKGYFEGKRLKSKIFISYFSYNTFSSNFFNYDLIQFGNITQETIISKITNLFPIISPISSLISQLFLSLRKFFQSHEKVGSPSFRMIGVHDLLKFCHRISTYVSQHDIILSPVRADDVKVFCDGIEKISTEIRKNLYFFAIDCFCLFLEEDPSLESQSRRKLTRDQEIERSLHLFRDVVCKQIFPFFFPISTVTHKYSARRVRFDVADARIVSERYHLPMFHEKTSNIDGSESSVSKTMASIQKPPKLAFCDHTNQLIDRLLGCIVHNEPVLLVGETGVGKTTSLEYVARATQHPLSVINLSQQSDISDLFGGFKPVVLNEKEHNQSTDASEMDVMDESHELNDLSPEESVFLARSSRLIDKLSEALDKYNKSPEDGVFISHIRDLIVPSPDICDVLLRISRVVGAFVKLCDQSDQQEASQLGGKRRYGDVEMEKQEEKKQSTKKQKKSKLSKKQQKLKKRRKSQRIIGSEEKKCWRSLNDEVLSLQEMLPKVFLQYHTTSDETRQEEEKDDHIDTATAGVQSTLSSSSSSSAQVAVRRPVFKFIEGSLVSAVQRGNWILLDEINLAPPALLFRLNSLIESSSGSLLVTERGDNQDIVRHPSFRLFAAMNPATDVGKSSLPANVRECFSEIYVGMMTSVSDLMTLTESYLEGSSFCPQYLSHFVDIFRASLDLCSSHSLSDTSGKSVSFSLRNYSRTLRYIKDYAVNVYGEGCGGAGRFYAVDDAFSLHFLSQLSDESKPLIQNLINNLHISLGTATKKKKGSSSGVIKLNVPVRPVPSDVKTLDGCESDSFSLSNIKTALERSSMQSVSLGQDAIDDVASQHARYVHVGGFFHPRGPNVSLVDPTFILTDCAFGKLKELSRAVECGQYPILLEGPTSAGKTSIVKYLAKVTGNAFIRINNHEQTDLEEYVGRYVMTESARIEYFEGPLVRAMKTGAWVVLDELNLAPSEVLEALNRLLDDNRELFIPATGEYVKPHPSFKLFATQNPSGIYGGRKELSRAFRNRFVELHFSSISDFDIISILHDKCSLAHKYGEILVNVRRELVRERTWESMEGQGRMDLGLTSQSTSSDSTSLGVLAGGRGRGAPSSSNLKGNKQNGSHNSTTSSSSLTLRDMFRIAERNITNERDLCVASFFVLVERQRNEAWRARVKSIIEKWCFMMDRDDKKGNWKERLNSKGICPNLNTDELYDEHTKDVRNMLAVCITEEDASVPFDKLTYPLLMPYTSIVWTKAMKRAYSVVWWLLSECNEAPLLIGPTGGGKTTIIQLVSAVLMEKHKASFKQGSESKDEEEEEQNMKDETIKQINQSLINPLTILNAHQHTETSDIIGGVRPFRGRREIEDGILSLYQALHDFVLAISALNIAHSEKEQEGQEEEQEPSSHHSLESVISNYRDLSQTCSDFSGLISDHKEEDVQILSKWMNLIISQLQSSFFHMSSCTYHHCHPSFSQARANITADLSSRANITADLSCLSSFCSEYNLSPIISGISCLVDTLISVHSMLFQWYDGPLVLSMRNGNVFMIDEINNAEDAVLERINSVLEPDRTLTLAEKSNTGSSNQKSDTTEVLVAHPHFRFCATMNPSGDYGKKELSPALNNRMCAVWVTAIENAEDVRLIMSVKMRKYVDSVSVGTWNHDESITSSLLLDIITHAFSCFFVWLHSMTKAGQFGRMNVSVRDVLSGSELCGALLSNQRRIGSWNGEKEGEAKEGEEHRMSESRMRLLPTFIHALSLVFMDGLPQRTGLSFTHTSQLHSMCIEQGFTCLFSAIKHVCKDIYSLESDVIKELITRECSFDDKNIKLLAGNVTFGKDESGEDKIIVTRSSEEIPLKCECILCPPSQTNHEEPIPKLSVYFSVGPFCLETTHKQMPSLTTFSFNPPTTAMNTMRICRAMMLHKAILLEGSPGVGKSALVAAMAAVCGCRLVRINLSDQTDLADLMGCDLPSSSNSGDLDPKGTSDKSSHDLQEHKICFKWHDGPVLRAIKEGNTWVLLDEINLAPQQVLEGLNSLLDHRSTVFVPELNESFQCPPTFRVFATQNPLCEGGGRKGLPQSFINRFTQVYVDHLTHSDMIHVLECVCSELCPILRESMLDCVLGIADRIKTREIGIIGEPWEMNLRDVLRWYDIIIKDEYIKQMGVDSKEKMLKFWYKAFTIAKSMLPVRFRTTKDRMKVRRIVDSFASSCLKQMLGSDDIPGYEFWYYKYVSFFPSLHLSGNVLKNLNNSSNIVSSVDHDGADCGYVIKVGTVSYRNFSLYSPFFSSQIPPKLPLMSHFHLFHCAVLSLSSSLPILLTGRSNSGKSNIISFLSQVTKMPTHTLVLHGESDVCDIVGGFTQRDIVKIARGVCEDLRQIGEGLMRQVQWWSTILNSEMDNVISKKDSLSCDAFDHASRALTSCICHIPSTDAISCVLTRVNDILQQFSASLSFTLPFSPRKLLEQVSSYSTMHDQLTSLLLVVKQHGGQKGEELLSKFNSLMLSTPPIPDIEATASVLDELIAESTFIRPPKHKDNEKEEENKGEDQGDHCEEGEECISSSTTPSEGSIFQWEDGPLVTCAKRGMWCIIEGIDMCPPAVCDRLNGLLERGGIMRIHERGSVEGDEDSQHTYTVHPHPLFRVILISNAIDSSGDVSRALRNRCVEINVPVMGEEKEINESTFSSNYGQEEEEEEEEQDDDEESSDLSEVREEQDNEENEEEIDGDERKANRILSSLLPTPTFSPDSPHPSFMLLCSILSLPSPFLAQCVHLCMSCVHSCVDSWGKNMLSAVTYLSCLQNVRSVSVLDRWLSKTWNGIYSKHANHNGSANGNAIAEISFREFLTMGIDCLYDSIIPLLTSAELTRVCVRMCQRLVNSLSSLFPKQMSSMFKIVWNNNMTLRSKLIVDNSELTECVEDHGLTLLNYPQSIYNIIQPIVFNEVVNSALFARKLSHVQSLVPFVLSFLPLIVSEVPYCSEDIQSTLPSVHETLELLESQLHKDGLLQRFQTIPSIVIDVKFEDNSFVGNAILLLSQLFIKFSFSDTVVQPRASQDITTSISEFSILSPMFSTHFNTHPLASLCGTPIQNVIHILLSVAERISRFPSQYGSKNRHWMLFVILVARLISLIILPLPRVDKYEENDSIRSEQVEAQLKASLALISCTQLVFLQLILMIAHSDLLKHESIISLLAAMSSLFHSLSYATGEVEWICDCVEKCVSELESVHEGKEIESFSRLISLYNNLVHMSLSGEGVYESLWGSEKWFTSFTQSQHSVRQVFSSWNHLSSESTREQHACEGEEGQNAPKISISKRLPVTLSSCDHAFDIFSEDPSLSILFLSPSTRKNFEELYALSSIGISKNRKAKRGVEKGIDQMHGLIHSQIEKTSVSVLKTRLGRRLGEAVNVFGSEDQCSGSDTTFQIYSEDDYALWCIRERDHLQRVVASGRKSQIASLIPSSDMLHFLNALHLDRNDQDEIANRVHSSVIAALMSISLSSSLFSTVWHRVTLYSQSSDSVHRAHTLFPPLVHRAEAQRSPRAKMYEEDEEDNDEVRVAFFETFEEQNARMKGDYHADGSDNAKAEDESKTSSVLNEMVKQKTHFSLESLLDRGVNLTHLIGAPSFCRSLSPSSHTVISDLPAELSRVFLPPMQLFTAATSAYVCSVCGTGVGLCAVCDSESGRKSLQSMGDLVCLADTLSIREQICNSSNVFVKILSLNLRYLIPDLTDDDIIESFSKSTKLSHVISTLKHSVREQDKNQVFEMCDALLTCLDPLCACESDSAILSSSLQQWLIIFRLGLIVSFVGFVRFLLLAPKTHTDPFLVSQSASSELQAVCMDICSAEEECSDIETYVGRIAPHHHQLKQMEQDVREKVETQTSMDRQRPASMSLFPSISSECTRLKVSCGVERLRHFFELCTDLIGHFVSIDLDDPVSIGHYLSSKVRDIYSLCETLTLGISSFERNVTRDADMLYYNETIVPLQGAVSLWKTGICIVAGSVCAYVGDVVQHRQRESLMLTSSIPLTHSHPHKKLSDFTSPLGYVSYFARVCSVCAKSRSDKSILSIFSHVNDFTTAVRSLRKEEKRQEDEAASLFRHRGHFKTDDSDNAATDGDDIKAQAMLLFPTYTNSFNVTGSGSIVEEGYAAGTTGLAQIDERRQFEETQTAEQERLDSLGLLRVSAPSATVKAANKILKAVHDLVCGISTYTIAPQTITDSAIDFADLFADVSSLILPRSGLSENCRQVALECVASVQKHMECGVRVNEEEDEEEGLIEMEEDDQTLDNITINELDVGTLQSIEAVLPTNENTDASTKKSKKKRKRRGAWHGKKKRRKKVTEMLESIQHGLYDPYRHPAPLSELKLLVSPVNKIKGRIAALMIFFPRHAVLKLLLSLCNQLLFLPSSHTPLSKALTGLEMLYVQCVEYDKRGRGGSLYSIFISTRSSEETQQSSIESGSTSVYDGTGVKREIEDIIRRWRRAEGSSWEGLLESARRDYRKRGRGEWWDLYQTILNACIDKVSDITSLKSDDSIGNHCNPSKESDDPILSVSPTEFSLYINNLNEAVYECVRKYCMDGSVGGFAARVSVTNTIGKYMILSGISLRRQGERQPISEEKILLGSFLGVSGSVCCGVSNDMRFLMADVQLFLESEKQKIKKLILDQAKLHITWDSKNMNIIRKSASRQQQQLTSMIRDWCEILDTSVNVITMKRFEKNFTIECVHLKDIGILSPKPEEQSSMSQVQKYIEQDVSHTVLRACNSLTLTLNTIRRLIVRMKTGQENKHQRQRALKSVLDLLDTCGISRYQKDTPNVSFSEQSVDIFAEMEVIPSYLSNPGRIANSFTPSESIFSQSSARQYLLSIMSSSSIALSMLTQAESLVHKDIGMSIYRGIIMRCKYLNTNALRSLQRLREMERNLRVLNIFTDNLKQFVSDSSDYKCGDSTHSSSLMFYSNLKRIVMGNSSNLGVASSSVSELCAHIDRVKRIISIPSDLFVHISRLSELCDELLALSDDSQYHIYPAECCNIVSNIQTCLKQVRSCVSESAVCRSGLGGVITKTLREVDKALKPIIKEIEFPSNYDSTDKIHSSSSSSSSSPSSLSITPLLFFIKSLQTDICDLKRVCTVGVDRVLKLDSEDDQENKKRKKKLKKRFDCTSFGCVSFLCDVLDSRIESESSSNDEENLERPSILFSHSHFANTLSSICSGLSVSLPHIFLLPQSNPSMDHLFETRKDQIIECIKILSESMASIRQYVSVLISATSCLLQLSRSLSSLALPVVVKGLCAPEKKKEDEEDEEKKEEERIGESEAGGFGDDDKCGDDNVSKEAAQELDEDELLGFDREEEGAEEEEKEDVQKDNKDEDEIDMEQDFDGTMEQREEENDDQSDQEKDEEESVDRDMDSEDQQEDGERLDQHELEENDDNLYEDERSVDDGEDMGELVGNEEEDNDDLGGEDEEEKEEEKHEEDEPTSEAEEENEEKWEELKEEEEKEDD</sequence>
<dbReference type="InterPro" id="IPR012099">
    <property type="entry name" value="Midasin"/>
</dbReference>
<evidence type="ECO:0000256" key="6">
    <source>
        <dbReference type="SAM" id="MobiDB-lite"/>
    </source>
</evidence>
<keyword evidence="3" id="KW-0067">ATP-binding</keyword>
<organism evidence="8 9">
    <name type="scientific">Aduncisulcus paluster</name>
    <dbReference type="NCBI Taxonomy" id="2918883"/>
    <lineage>
        <taxon>Eukaryota</taxon>
        <taxon>Metamonada</taxon>
        <taxon>Carpediemonas-like organisms</taxon>
        <taxon>Aduncisulcus</taxon>
    </lineage>
</organism>
<feature type="compositionally biased region" description="Basic and acidic residues" evidence="6">
    <location>
        <begin position="3606"/>
        <end position="3623"/>
    </location>
</feature>
<dbReference type="Gene3D" id="3.40.50.300">
    <property type="entry name" value="P-loop containing nucleotide triphosphate hydrolases"/>
    <property type="match status" value="7"/>
</dbReference>
<evidence type="ECO:0000256" key="3">
    <source>
        <dbReference type="ARBA" id="ARBA00022840"/>
    </source>
</evidence>
<evidence type="ECO:0000256" key="4">
    <source>
        <dbReference type="ARBA" id="ARBA00023186"/>
    </source>
</evidence>
<dbReference type="InterPro" id="IPR003593">
    <property type="entry name" value="AAA+_ATPase"/>
</dbReference>
<feature type="region of interest" description="Disordered" evidence="6">
    <location>
        <begin position="1447"/>
        <end position="1466"/>
    </location>
</feature>
<dbReference type="SMART" id="SM00382">
    <property type="entry name" value="AAA"/>
    <property type="match status" value="4"/>
</dbReference>
<dbReference type="PIRSF" id="PIRSF010340">
    <property type="entry name" value="Midasin"/>
    <property type="match status" value="1"/>
</dbReference>
<feature type="compositionally biased region" description="Polar residues" evidence="6">
    <location>
        <begin position="2604"/>
        <end position="2614"/>
    </location>
</feature>
<comment type="subcellular location">
    <subcellularLocation>
        <location evidence="1">Nucleus</location>
    </subcellularLocation>
</comment>
<dbReference type="InterPro" id="IPR040848">
    <property type="entry name" value="AAA_lid_7"/>
</dbReference>
<feature type="region of interest" description="Disordered" evidence="6">
    <location>
        <begin position="4334"/>
        <end position="4362"/>
    </location>
</feature>
<dbReference type="Pfam" id="PF07728">
    <property type="entry name" value="AAA_5"/>
    <property type="match status" value="6"/>
</dbReference>
<keyword evidence="2" id="KW-0547">Nucleotide-binding</keyword>
<evidence type="ECO:0000259" key="7">
    <source>
        <dbReference type="SMART" id="SM00382"/>
    </source>
</evidence>
<feature type="region of interest" description="Disordered" evidence="6">
    <location>
        <begin position="1138"/>
        <end position="1190"/>
    </location>
</feature>
<dbReference type="InterPro" id="IPR041190">
    <property type="entry name" value="Midasin_AAA_lid_5"/>
</dbReference>
<protein>
    <submittedName>
        <fullName evidence="8">Midasin</fullName>
    </submittedName>
</protein>
<evidence type="ECO:0000256" key="1">
    <source>
        <dbReference type="ARBA" id="ARBA00004123"/>
    </source>
</evidence>
<feature type="compositionally biased region" description="Acidic residues" evidence="6">
    <location>
        <begin position="5348"/>
        <end position="5371"/>
    </location>
</feature>
<feature type="compositionally biased region" description="Basic and acidic residues" evidence="6">
    <location>
        <begin position="509"/>
        <end position="523"/>
    </location>
</feature>
<feature type="compositionally biased region" description="Basic residues" evidence="6">
    <location>
        <begin position="4344"/>
        <end position="4362"/>
    </location>
</feature>
<gene>
    <name evidence="8" type="ORF">ADUPG1_007681</name>
</gene>
<feature type="compositionally biased region" description="Polar residues" evidence="6">
    <location>
        <begin position="1169"/>
        <end position="1184"/>
    </location>
</feature>
<feature type="region of interest" description="Disordered" evidence="6">
    <location>
        <begin position="2720"/>
        <end position="2774"/>
    </location>
</feature>
<feature type="compositionally biased region" description="Low complexity" evidence="6">
    <location>
        <begin position="1142"/>
        <end position="1159"/>
    </location>
</feature>
<proteinExistence type="predicted"/>
<evidence type="ECO:0000313" key="9">
    <source>
        <dbReference type="Proteomes" id="UP001057375"/>
    </source>
</evidence>
<feature type="compositionally biased region" description="Acidic residues" evidence="6">
    <location>
        <begin position="5379"/>
        <end position="5425"/>
    </location>
</feature>